<dbReference type="PANTHER" id="PTHR37981:SF1">
    <property type="entry name" value="SGNH HYDROLASE-TYPE ESTERASE DOMAIN-CONTAINING PROTEIN"/>
    <property type="match status" value="1"/>
</dbReference>
<keyword evidence="1" id="KW-0472">Membrane</keyword>
<feature type="chain" id="PRO_5025519140" evidence="2">
    <location>
        <begin position="20"/>
        <end position="450"/>
    </location>
</feature>
<dbReference type="InterPro" id="IPR036514">
    <property type="entry name" value="SGNH_hydro_sf"/>
</dbReference>
<dbReference type="RefSeq" id="XP_033381010.1">
    <property type="nucleotide sequence ID" value="XM_033528713.1"/>
</dbReference>
<dbReference type="GO" id="GO:0006629">
    <property type="term" value="P:lipid metabolic process"/>
    <property type="evidence" value="ECO:0007669"/>
    <property type="project" value="TreeGrafter"/>
</dbReference>
<dbReference type="InterPro" id="IPR037460">
    <property type="entry name" value="SEST-like"/>
</dbReference>
<proteinExistence type="predicted"/>
<dbReference type="InterPro" id="IPR013830">
    <property type="entry name" value="SGNH_hydro"/>
</dbReference>
<keyword evidence="5" id="KW-1185">Reference proteome</keyword>
<protein>
    <submittedName>
        <fullName evidence="4">SGNH hydrolase</fullName>
    </submittedName>
</protein>
<keyword evidence="1" id="KW-0812">Transmembrane</keyword>
<name>A0A6A5XIL3_9PLEO</name>
<evidence type="ECO:0000256" key="1">
    <source>
        <dbReference type="SAM" id="Phobius"/>
    </source>
</evidence>
<dbReference type="PANTHER" id="PTHR37981">
    <property type="entry name" value="LIPASE 2"/>
    <property type="match status" value="1"/>
</dbReference>
<dbReference type="EMBL" id="ML978072">
    <property type="protein sequence ID" value="KAF2012671.1"/>
    <property type="molecule type" value="Genomic_DNA"/>
</dbReference>
<dbReference type="Proteomes" id="UP000799778">
    <property type="component" value="Unassembled WGS sequence"/>
</dbReference>
<organism evidence="4 5">
    <name type="scientific">Aaosphaeria arxii CBS 175.79</name>
    <dbReference type="NCBI Taxonomy" id="1450172"/>
    <lineage>
        <taxon>Eukaryota</taxon>
        <taxon>Fungi</taxon>
        <taxon>Dikarya</taxon>
        <taxon>Ascomycota</taxon>
        <taxon>Pezizomycotina</taxon>
        <taxon>Dothideomycetes</taxon>
        <taxon>Pleosporomycetidae</taxon>
        <taxon>Pleosporales</taxon>
        <taxon>Pleosporales incertae sedis</taxon>
        <taxon>Aaosphaeria</taxon>
    </lineage>
</organism>
<dbReference type="Pfam" id="PF13472">
    <property type="entry name" value="Lipase_GDSL_2"/>
    <property type="match status" value="1"/>
</dbReference>
<dbReference type="AlphaFoldDB" id="A0A6A5XIL3"/>
<evidence type="ECO:0000259" key="3">
    <source>
        <dbReference type="Pfam" id="PF13472"/>
    </source>
</evidence>
<dbReference type="Gene3D" id="3.40.50.1110">
    <property type="entry name" value="SGNH hydrolase"/>
    <property type="match status" value="1"/>
</dbReference>
<feature type="domain" description="SGNH hydrolase-type esterase" evidence="3">
    <location>
        <begin position="32"/>
        <end position="218"/>
    </location>
</feature>
<gene>
    <name evidence="4" type="ORF">BU24DRAFT_425306</name>
</gene>
<evidence type="ECO:0000313" key="4">
    <source>
        <dbReference type="EMBL" id="KAF2012671.1"/>
    </source>
</evidence>
<feature type="transmembrane region" description="Helical" evidence="1">
    <location>
        <begin position="381"/>
        <end position="402"/>
    </location>
</feature>
<accession>A0A6A5XIL3</accession>
<evidence type="ECO:0000313" key="5">
    <source>
        <dbReference type="Proteomes" id="UP000799778"/>
    </source>
</evidence>
<keyword evidence="2" id="KW-0732">Signal</keyword>
<dbReference type="CDD" id="cd01823">
    <property type="entry name" value="SEST_like"/>
    <property type="match status" value="1"/>
</dbReference>
<dbReference type="OrthoDB" id="21678at2759"/>
<keyword evidence="4" id="KW-0378">Hydrolase</keyword>
<keyword evidence="1" id="KW-1133">Transmembrane helix</keyword>
<evidence type="ECO:0000256" key="2">
    <source>
        <dbReference type="SAM" id="SignalP"/>
    </source>
</evidence>
<feature type="signal peptide" evidence="2">
    <location>
        <begin position="1"/>
        <end position="19"/>
    </location>
</feature>
<sequence length="450" mass="49957">MFTIGPAFVTTLLIASAQATNDYSWIHRFASIGDSYAAGLGASERLDWSCSRYNGSYPSLLHSKYLGHPSSRSEQLLACSGATTADVIEKQLPHVKNNTDLITITAGGNDVGLTPVLNDCIYKFYAAGDCESSLAEARERIADKGKLHKNMTELLDAVKPKLNNTRGVAYVTGYASFFGADDDTCDNVTWAVWKEFEADKPLLTLAMRKQLNELVRSVNDMLKSITEAAGPKFRFIDYDEQIKHAKGRYCEAGVVEPAANRKGLDFYEWDTVDTGESVDTLEMTGDDVPRGSFEAYISESIARTLKEHPEWEFSSGRGLVNKTKMHDEGLAGDIVWWMLPDTWKRVFHLRPGAHEIIAQMIVDDLTVVAVEQQSLNKPASLIFFGAATLSAIFVFLLLLALYHRRKHALATKHDGYQLGDSMYFDDDEVTLAAVPTESPPANFKQYSTFD</sequence>
<dbReference type="SUPFAM" id="SSF52266">
    <property type="entry name" value="SGNH hydrolase"/>
    <property type="match status" value="1"/>
</dbReference>
<dbReference type="GeneID" id="54286110"/>
<reference evidence="4" key="1">
    <citation type="journal article" date="2020" name="Stud. Mycol.">
        <title>101 Dothideomycetes genomes: a test case for predicting lifestyles and emergence of pathogens.</title>
        <authorList>
            <person name="Haridas S."/>
            <person name="Albert R."/>
            <person name="Binder M."/>
            <person name="Bloem J."/>
            <person name="Labutti K."/>
            <person name="Salamov A."/>
            <person name="Andreopoulos B."/>
            <person name="Baker S."/>
            <person name="Barry K."/>
            <person name="Bills G."/>
            <person name="Bluhm B."/>
            <person name="Cannon C."/>
            <person name="Castanera R."/>
            <person name="Culley D."/>
            <person name="Daum C."/>
            <person name="Ezra D."/>
            <person name="Gonzalez J."/>
            <person name="Henrissat B."/>
            <person name="Kuo A."/>
            <person name="Liang C."/>
            <person name="Lipzen A."/>
            <person name="Lutzoni F."/>
            <person name="Magnuson J."/>
            <person name="Mondo S."/>
            <person name="Nolan M."/>
            <person name="Ohm R."/>
            <person name="Pangilinan J."/>
            <person name="Park H.-J."/>
            <person name="Ramirez L."/>
            <person name="Alfaro M."/>
            <person name="Sun H."/>
            <person name="Tritt A."/>
            <person name="Yoshinaga Y."/>
            <person name="Zwiers L.-H."/>
            <person name="Turgeon B."/>
            <person name="Goodwin S."/>
            <person name="Spatafora J."/>
            <person name="Crous P."/>
            <person name="Grigoriev I."/>
        </authorList>
    </citation>
    <scope>NUCLEOTIDE SEQUENCE</scope>
    <source>
        <strain evidence="4">CBS 175.79</strain>
    </source>
</reference>
<dbReference type="GO" id="GO:0016788">
    <property type="term" value="F:hydrolase activity, acting on ester bonds"/>
    <property type="evidence" value="ECO:0007669"/>
    <property type="project" value="InterPro"/>
</dbReference>